<dbReference type="Proteomes" id="UP000192596">
    <property type="component" value="Unassembled WGS sequence"/>
</dbReference>
<dbReference type="OrthoDB" id="5405107at2759"/>
<organism evidence="1 2">
    <name type="scientific">Cryoendolithus antarcticus</name>
    <dbReference type="NCBI Taxonomy" id="1507870"/>
    <lineage>
        <taxon>Eukaryota</taxon>
        <taxon>Fungi</taxon>
        <taxon>Dikarya</taxon>
        <taxon>Ascomycota</taxon>
        <taxon>Pezizomycotina</taxon>
        <taxon>Dothideomycetes</taxon>
        <taxon>Dothideomycetidae</taxon>
        <taxon>Cladosporiales</taxon>
        <taxon>Cladosporiaceae</taxon>
        <taxon>Cryoendolithus</taxon>
    </lineage>
</organism>
<gene>
    <name evidence="1" type="ORF">B0A48_15568</name>
</gene>
<dbReference type="AlphaFoldDB" id="A0A1V8SGS5"/>
<dbReference type="InParanoid" id="A0A1V8SGS5"/>
<evidence type="ECO:0000313" key="2">
    <source>
        <dbReference type="Proteomes" id="UP000192596"/>
    </source>
</evidence>
<comment type="caution">
    <text evidence="1">The sequence shown here is derived from an EMBL/GenBank/DDBJ whole genome shotgun (WGS) entry which is preliminary data.</text>
</comment>
<keyword evidence="2" id="KW-1185">Reference proteome</keyword>
<accession>A0A1V8SGS5</accession>
<reference evidence="2" key="1">
    <citation type="submission" date="2017-03" db="EMBL/GenBank/DDBJ databases">
        <title>Genomes of endolithic fungi from Antarctica.</title>
        <authorList>
            <person name="Coleine C."/>
            <person name="Masonjones S."/>
            <person name="Stajich J.E."/>
        </authorList>
    </citation>
    <scope>NUCLEOTIDE SEQUENCE [LARGE SCALE GENOMIC DNA]</scope>
    <source>
        <strain evidence="2">CCFEE 5527</strain>
    </source>
</reference>
<protein>
    <submittedName>
        <fullName evidence="1">Uncharacterized protein</fullName>
    </submittedName>
</protein>
<dbReference type="EMBL" id="NAJO01000047">
    <property type="protein sequence ID" value="OQN98289.1"/>
    <property type="molecule type" value="Genomic_DNA"/>
</dbReference>
<evidence type="ECO:0000313" key="1">
    <source>
        <dbReference type="EMBL" id="OQN98289.1"/>
    </source>
</evidence>
<name>A0A1V8SGS5_9PEZI</name>
<sequence>MTPIPLSPPRLIHALQTLLALYTAQKSYIAISNLQTYESATEKAAKYSKTIENELWKTRKTQGVGGVMVVLSLVTSTLLFLDPHFLPRWAMYTTSPALLLAHVFARKYIASYWAPSDGKNAGTRIPVPGMGEYNEASKATEGLLQGLQWLEWSWLAAAAAGGVLGYGDVTLRG</sequence>
<proteinExistence type="predicted"/>